<evidence type="ECO:0000313" key="2">
    <source>
        <dbReference type="Proteomes" id="UP000017670"/>
    </source>
</evidence>
<protein>
    <submittedName>
        <fullName evidence="1">Uncharacterized protein</fullName>
    </submittedName>
</protein>
<dbReference type="eggNOG" id="COG5635">
    <property type="taxonomic scope" value="Bacteria"/>
</dbReference>
<evidence type="ECO:0000313" key="1">
    <source>
        <dbReference type="EMBL" id="ENW06740.1"/>
    </source>
</evidence>
<comment type="caution">
    <text evidence="1">The sequence shown here is derived from an EMBL/GenBank/DDBJ whole genome shotgun (WGS) entry which is preliminary data.</text>
</comment>
<proteinExistence type="predicted"/>
<organism evidence="1 2">
    <name type="scientific">Acinetobacter beijerinckii CIP 110307</name>
    <dbReference type="NCBI Taxonomy" id="1217648"/>
    <lineage>
        <taxon>Bacteria</taxon>
        <taxon>Pseudomonadati</taxon>
        <taxon>Pseudomonadota</taxon>
        <taxon>Gammaproteobacteria</taxon>
        <taxon>Moraxellales</taxon>
        <taxon>Moraxellaceae</taxon>
        <taxon>Acinetobacter</taxon>
    </lineage>
</organism>
<dbReference type="Gene3D" id="3.40.50.300">
    <property type="entry name" value="P-loop containing nucleotide triphosphate hydrolases"/>
    <property type="match status" value="1"/>
</dbReference>
<reference evidence="1 2" key="1">
    <citation type="submission" date="2013-02" db="EMBL/GenBank/DDBJ databases">
        <title>The Genome Sequence of Acinetobacter beijerinckii CIP 110307.</title>
        <authorList>
            <consortium name="The Broad Institute Genome Sequencing Platform"/>
            <consortium name="The Broad Institute Genome Sequencing Center for Infectious Disease"/>
            <person name="Cerqueira G."/>
            <person name="Feldgarden M."/>
            <person name="Courvalin P."/>
            <person name="Perichon B."/>
            <person name="Grillot-Courvalin C."/>
            <person name="Clermont D."/>
            <person name="Rocha E."/>
            <person name="Yoon E.-J."/>
            <person name="Nemec A."/>
            <person name="Walker B."/>
            <person name="Young S.K."/>
            <person name="Zeng Q."/>
            <person name="Gargeya S."/>
            <person name="Fitzgerald M."/>
            <person name="Haas B."/>
            <person name="Abouelleil A."/>
            <person name="Alvarado L."/>
            <person name="Arachchi H.M."/>
            <person name="Berlin A.M."/>
            <person name="Chapman S.B."/>
            <person name="Dewar J."/>
            <person name="Goldberg J."/>
            <person name="Griggs A."/>
            <person name="Gujja S."/>
            <person name="Hansen M."/>
            <person name="Howarth C."/>
            <person name="Imamovic A."/>
            <person name="Larimer J."/>
            <person name="McCowan C."/>
            <person name="Murphy C."/>
            <person name="Neiman D."/>
            <person name="Pearson M."/>
            <person name="Priest M."/>
            <person name="Roberts A."/>
            <person name="Saif S."/>
            <person name="Shea T."/>
            <person name="Sisk P."/>
            <person name="Sykes S."/>
            <person name="Wortman J."/>
            <person name="Nusbaum C."/>
            <person name="Birren B."/>
        </authorList>
    </citation>
    <scope>NUCLEOTIDE SEQUENCE [LARGE SCALE GENOMIC DNA]</scope>
    <source>
        <strain evidence="1 2">CIP 110307</strain>
    </source>
</reference>
<dbReference type="HOGENOM" id="CLU_004700_0_0_6"/>
<accession>N9FHF3</accession>
<sequence>MNDYIQLNRKFSPILSDQNLDVSNLDYSLNMKYAEKNSWDDLLTEYRCVILAEAGAGKTKEFEECARRIKADGKYAFFIRIEDIDNDFVNEFEIGDEDQFNEWLASTDSAWFFLDSVDEARLENPKQFHKAIRKFARKIKTAVLRSHIYISSRPYSWGFKSDEEILDTELFYGVKAVQDESGNDKQLKSALKVFGLSPLSIEDIRVFLDIRSVENIPDILNQIKRYDLLEFAGRPFDLENIILKWNDEGKLGSRSDIIQYNIEQRLRESHTQNRKSIPISFKKLVEGAQRLAAAVILTRKTNIGIPAFVRAKDNLNASTILPDWNDDEILRLLESGIFNDIIYGAVRFRHRDTREFLAAQWFSKLLNGDNRLLTERLFFREQFGEKIVVPSLRSILPWLILLDERICQDVMKLQPEIAFESGDPAQLPVLIRKEIFSQFVERIAKNQDDRTIRDNDSIAKITDFDLEDEVLLLIKTYYDNEDVIFFLGRMVWQGRFTKCLSLLTSIALDSKRNMYSRRVSTRAIMACGEREQKVDLWANLNQTGEKLDRQLIVELVDEIDPNQEFISLLIESLRNASLYKRFEHRGLTAVLEKFVQNLDAILGYDLLIGIAELLNSGPFFNIKEYQISKEYAWTLKIAFQIIEKLIRERNPLVLDDRIIEILINATALEYQGDFDDFNEKNRLREVIPTWPELNDKLYWNSIEIAREYLLQKEKNRLTNDWAISCLGHFWEFNIDSFDRILSYIDIKDCIDDKLVCLNRAFIIYSQQNKPIEMLTKIQEACESHSQLLDQLTSLLIPVPVQSDMQKKFEEDAIKRKTEREKRELTEKKEKLDWIQRLKNNPEQLKNSPNILNGELTNNHIWLMDQLGEYGRISTDRYAFQNWKDLIPEFGQEVAQAYRDSAIKFWRVYKPKLHSEEILKKNSTPCDLIFGLIGLELEFKENPEFYSRLNSDEISNALRYLSWELNGFPSWLEKFHKIFPNEVVEAVNKEVLWELGSSNPETEQNYNHILYDLIYHAPWIHTDIAHKIFQWLKENSKLLHKDTYRYAVQILLNSDIQESDFSLLAQQKIKEFSLTEHKAWWYAVYVDCDPEEGISSLTTWLESLTFEDAIQASQVFICHLMGKRDSINGKTGNNKVKEIRYLKKLYSLMHKYIKLDDDIDRANSGVYSPGLRDEAQDARDLIFTYLKEVPCAESFYAIKDLLKEHPSGNRRTWLEKTAHNIALSCGDSEPWNIEQVLQFENSGNIKPKTHKELFELALLRITELRDWLENGDDSPWLTWQRVEQETEMRNLIAGELRKRAQSKCSISQENELANSQRTDIRLDNPTVNSPVPIELKILDKSWSGPKLCERLRNQLVGDYLRESTAGCGIFLLVAQDIDKKWKISGKNVGLDELESALQEYWYGIAHEWIGIDSIKVIVIDLSKRKLVATT</sequence>
<name>N9FHF3_9GAMM</name>
<dbReference type="STRING" id="262668.GCA_000931715_01300"/>
<keyword evidence="2" id="KW-1185">Reference proteome</keyword>
<dbReference type="EMBL" id="APQL01000005">
    <property type="protein sequence ID" value="ENW06740.1"/>
    <property type="molecule type" value="Genomic_DNA"/>
</dbReference>
<gene>
    <name evidence="1" type="ORF">F933_01191</name>
</gene>
<dbReference type="InterPro" id="IPR027417">
    <property type="entry name" value="P-loop_NTPase"/>
</dbReference>
<dbReference type="PATRIC" id="fig|1217648.3.peg.1179"/>
<dbReference type="RefSeq" id="WP_005059447.1">
    <property type="nucleotide sequence ID" value="NZ_KB849765.1"/>
</dbReference>
<dbReference type="Proteomes" id="UP000017670">
    <property type="component" value="Unassembled WGS sequence"/>
</dbReference>
<dbReference type="GeneID" id="29856969"/>